<dbReference type="Pfam" id="PF03732">
    <property type="entry name" value="Retrotrans_gag"/>
    <property type="match status" value="1"/>
</dbReference>
<dbReference type="EMBL" id="JACGCM010002205">
    <property type="protein sequence ID" value="KAF6143436.1"/>
    <property type="molecule type" value="Genomic_DNA"/>
</dbReference>
<reference evidence="2 3" key="1">
    <citation type="journal article" date="2020" name="IScience">
        <title>Genome Sequencing of the Endangered Kingdonia uniflora (Circaeasteraceae, Ranunculales) Reveals Potential Mechanisms of Evolutionary Specialization.</title>
        <authorList>
            <person name="Sun Y."/>
            <person name="Deng T."/>
            <person name="Zhang A."/>
            <person name="Moore M.J."/>
            <person name="Landis J.B."/>
            <person name="Lin N."/>
            <person name="Zhang H."/>
            <person name="Zhang X."/>
            <person name="Huang J."/>
            <person name="Zhang X."/>
            <person name="Sun H."/>
            <person name="Wang H."/>
        </authorList>
    </citation>
    <scope>NUCLEOTIDE SEQUENCE [LARGE SCALE GENOMIC DNA]</scope>
    <source>
        <strain evidence="2">TB1705</strain>
        <tissue evidence="2">Leaf</tissue>
    </source>
</reference>
<proteinExistence type="predicted"/>
<comment type="caution">
    <text evidence="2">The sequence shown here is derived from an EMBL/GenBank/DDBJ whole genome shotgun (WGS) entry which is preliminary data.</text>
</comment>
<dbReference type="PANTHER" id="PTHR33223:SF10">
    <property type="entry name" value="AMINOTRANSFERASE-LIKE PLANT MOBILE DOMAIN-CONTAINING PROTEIN"/>
    <property type="match status" value="1"/>
</dbReference>
<dbReference type="OrthoDB" id="1426925at2759"/>
<dbReference type="AlphaFoldDB" id="A0A7J7LLA7"/>
<gene>
    <name evidence="2" type="ORF">GIB67_029605</name>
</gene>
<dbReference type="PANTHER" id="PTHR33223">
    <property type="entry name" value="CCHC-TYPE DOMAIN-CONTAINING PROTEIN"/>
    <property type="match status" value="1"/>
</dbReference>
<dbReference type="Proteomes" id="UP000541444">
    <property type="component" value="Unassembled WGS sequence"/>
</dbReference>
<keyword evidence="3" id="KW-1185">Reference proteome</keyword>
<name>A0A7J7LLA7_9MAGN</name>
<accession>A0A7J7LLA7</accession>
<evidence type="ECO:0000313" key="3">
    <source>
        <dbReference type="Proteomes" id="UP000541444"/>
    </source>
</evidence>
<organism evidence="2 3">
    <name type="scientific">Kingdonia uniflora</name>
    <dbReference type="NCBI Taxonomy" id="39325"/>
    <lineage>
        <taxon>Eukaryota</taxon>
        <taxon>Viridiplantae</taxon>
        <taxon>Streptophyta</taxon>
        <taxon>Embryophyta</taxon>
        <taxon>Tracheophyta</taxon>
        <taxon>Spermatophyta</taxon>
        <taxon>Magnoliopsida</taxon>
        <taxon>Ranunculales</taxon>
        <taxon>Circaeasteraceae</taxon>
        <taxon>Kingdonia</taxon>
    </lineage>
</organism>
<sequence length="488" mass="55440">MENNLQTEEINLTQQQPSVIVDKTPSKRSLAHRARREKERQIAMMDAIINNTYSTTNMGINEENSFIVATSKCALTQRENYDNCGVAPSEILGIDETSNTSTRLRNRIVETGESSRGPIDISRTDRRRYNLPSIDEIAIILPGDGQEAPSTRNIINIQQALPPRDRDQVPETSWISVWERLGPQGATSKAISKPIRNEPQPSIYLGGEIQYEISRGHQCSIHQEEEQRPPPRVPVRDHLSEGTGTHNPQPLCQAAQPIYHYVTQEHMDQRIKELIEAQVLGTTDDLTKLQGSPFVKELFDMDILKGLYFNLNQILCRLFTTSLQEEPLRWFYSLPEDSICTFEQLQIQFIKTYAHKGDKEENQYFLISLKKSNGEKLEAFAKKFLELTHKVDNFDQKTAIAVFTNALQVDCKAKEYLFLSKPATLEDMITKVNGYVDLEGMITKRHKSTKFVLTTNGPSTDRITEPKEGWAGQQCVKGNTSNPWRGGL</sequence>
<evidence type="ECO:0000259" key="1">
    <source>
        <dbReference type="Pfam" id="PF03732"/>
    </source>
</evidence>
<dbReference type="InterPro" id="IPR005162">
    <property type="entry name" value="Retrotrans_gag_dom"/>
</dbReference>
<evidence type="ECO:0000313" key="2">
    <source>
        <dbReference type="EMBL" id="KAF6143436.1"/>
    </source>
</evidence>
<feature type="domain" description="Retrotransposon gag" evidence="1">
    <location>
        <begin position="317"/>
        <end position="408"/>
    </location>
</feature>
<protein>
    <recommendedName>
        <fullName evidence="1">Retrotransposon gag domain-containing protein</fullName>
    </recommendedName>
</protein>